<dbReference type="OrthoDB" id="5372507at2759"/>
<dbReference type="GO" id="GO:0005829">
    <property type="term" value="C:cytosol"/>
    <property type="evidence" value="ECO:0007669"/>
    <property type="project" value="TreeGrafter"/>
</dbReference>
<evidence type="ECO:0008006" key="14">
    <source>
        <dbReference type="Google" id="ProtNLM"/>
    </source>
</evidence>
<evidence type="ECO:0000256" key="9">
    <source>
        <dbReference type="ARBA" id="ARBA00023306"/>
    </source>
</evidence>
<dbReference type="InterPro" id="IPR026243">
    <property type="entry name" value="HAUS1"/>
</dbReference>
<keyword evidence="7 10" id="KW-0175">Coiled coil</keyword>
<dbReference type="EMBL" id="AMWN01000002">
    <property type="protein sequence ID" value="EXJ94724.1"/>
    <property type="molecule type" value="Genomic_DNA"/>
</dbReference>
<feature type="region of interest" description="Disordered" evidence="11">
    <location>
        <begin position="73"/>
        <end position="101"/>
    </location>
</feature>
<evidence type="ECO:0000256" key="10">
    <source>
        <dbReference type="SAM" id="Coils"/>
    </source>
</evidence>
<evidence type="ECO:0000256" key="8">
    <source>
        <dbReference type="ARBA" id="ARBA00023212"/>
    </source>
</evidence>
<keyword evidence="8" id="KW-0206">Cytoskeleton</keyword>
<feature type="compositionally biased region" description="Low complexity" evidence="11">
    <location>
        <begin position="191"/>
        <end position="236"/>
    </location>
</feature>
<dbReference type="eggNOG" id="ENOG502S1U0">
    <property type="taxonomic scope" value="Eukaryota"/>
</dbReference>
<dbReference type="GO" id="GO:0051225">
    <property type="term" value="P:spindle assembly"/>
    <property type="evidence" value="ECO:0007669"/>
    <property type="project" value="InterPro"/>
</dbReference>
<dbReference type="GO" id="GO:0005819">
    <property type="term" value="C:spindle"/>
    <property type="evidence" value="ECO:0007669"/>
    <property type="project" value="UniProtKB-SubCell"/>
</dbReference>
<protein>
    <recommendedName>
        <fullName evidence="14">HAUS augmin-like complex subunit 1</fullName>
    </recommendedName>
</protein>
<dbReference type="GO" id="GO:0005874">
    <property type="term" value="C:microtubule"/>
    <property type="evidence" value="ECO:0007669"/>
    <property type="project" value="UniProtKB-KW"/>
</dbReference>
<reference evidence="12 13" key="1">
    <citation type="submission" date="2013-03" db="EMBL/GenBank/DDBJ databases">
        <title>The Genome Sequence of Capronia coronata CBS 617.96.</title>
        <authorList>
            <consortium name="The Broad Institute Genomics Platform"/>
            <person name="Cuomo C."/>
            <person name="de Hoog S."/>
            <person name="Gorbushina A."/>
            <person name="Walker B."/>
            <person name="Young S.K."/>
            <person name="Zeng Q."/>
            <person name="Gargeya S."/>
            <person name="Fitzgerald M."/>
            <person name="Haas B."/>
            <person name="Abouelleil A."/>
            <person name="Allen A.W."/>
            <person name="Alvarado L."/>
            <person name="Arachchi H.M."/>
            <person name="Berlin A.M."/>
            <person name="Chapman S.B."/>
            <person name="Gainer-Dewar J."/>
            <person name="Goldberg J."/>
            <person name="Griggs A."/>
            <person name="Gujja S."/>
            <person name="Hansen M."/>
            <person name="Howarth C."/>
            <person name="Imamovic A."/>
            <person name="Ireland A."/>
            <person name="Larimer J."/>
            <person name="McCowan C."/>
            <person name="Murphy C."/>
            <person name="Pearson M."/>
            <person name="Poon T.W."/>
            <person name="Priest M."/>
            <person name="Roberts A."/>
            <person name="Saif S."/>
            <person name="Shea T."/>
            <person name="Sisk P."/>
            <person name="Sykes S."/>
            <person name="Wortman J."/>
            <person name="Nusbaum C."/>
            <person name="Birren B."/>
        </authorList>
    </citation>
    <scope>NUCLEOTIDE SEQUENCE [LARGE SCALE GENOMIC DNA]</scope>
    <source>
        <strain evidence="12 13">CBS 617.96</strain>
    </source>
</reference>
<feature type="coiled-coil region" evidence="10">
    <location>
        <begin position="274"/>
        <end position="301"/>
    </location>
</feature>
<proteinExistence type="inferred from homology"/>
<keyword evidence="6" id="KW-0498">Mitosis</keyword>
<evidence type="ECO:0000256" key="1">
    <source>
        <dbReference type="ARBA" id="ARBA00004186"/>
    </source>
</evidence>
<keyword evidence="4" id="KW-0132">Cell division</keyword>
<feature type="region of interest" description="Disordered" evidence="11">
    <location>
        <begin position="189"/>
        <end position="265"/>
    </location>
</feature>
<gene>
    <name evidence="12" type="ORF">A1O1_03121</name>
</gene>
<comment type="caution">
    <text evidence="12">The sequence shown here is derived from an EMBL/GenBank/DDBJ whole genome shotgun (WGS) entry which is preliminary data.</text>
</comment>
<dbReference type="GeneID" id="19158017"/>
<dbReference type="GO" id="GO:0051301">
    <property type="term" value="P:cell division"/>
    <property type="evidence" value="ECO:0007669"/>
    <property type="project" value="UniProtKB-KW"/>
</dbReference>
<sequence length="381" mass="40858">MQASPSKARAEALEAQSWSIVHSWLSDLYHPSPAPFVERNPETLKALQTLMTENIAADHVRALVRAAQKEEVTATTSIVTSHDQDLAASDKAEAEAESTHPQPLVYHLESSLSRQSKEALDSLAESAVLLGCPTTESTSIIQRLQSQILDLPRQTFALETQLSEIDALMADLRRQISRIQRILSPSTSAVSAPFSSHGSSRSSARLDSSAYSSGPSSSSSSSSSSASASSSSSISAPTWTKASNPPLGLGPTSLPSSPSTSTTTDAHAKLLAETLQHQREIKQLALKCEEYQDRIASLERQLAASSAFHANGTQRSVAEALAKQDALQTKKAKISALETKIRAFHGLPPDLEASRAEVHRAQTELDALKVKRDALFERMGG</sequence>
<evidence type="ECO:0000313" key="13">
    <source>
        <dbReference type="Proteomes" id="UP000019484"/>
    </source>
</evidence>
<organism evidence="12 13">
    <name type="scientific">Capronia coronata CBS 617.96</name>
    <dbReference type="NCBI Taxonomy" id="1182541"/>
    <lineage>
        <taxon>Eukaryota</taxon>
        <taxon>Fungi</taxon>
        <taxon>Dikarya</taxon>
        <taxon>Ascomycota</taxon>
        <taxon>Pezizomycotina</taxon>
        <taxon>Eurotiomycetes</taxon>
        <taxon>Chaetothyriomycetidae</taxon>
        <taxon>Chaetothyriales</taxon>
        <taxon>Herpotrichiellaceae</taxon>
        <taxon>Capronia</taxon>
    </lineage>
</organism>
<evidence type="ECO:0000256" key="5">
    <source>
        <dbReference type="ARBA" id="ARBA00022701"/>
    </source>
</evidence>
<keyword evidence="3" id="KW-0963">Cytoplasm</keyword>
<evidence type="ECO:0000256" key="6">
    <source>
        <dbReference type="ARBA" id="ARBA00022776"/>
    </source>
</evidence>
<keyword evidence="5" id="KW-0493">Microtubule</keyword>
<comment type="similarity">
    <text evidence="2">Belongs to the HAUS1 family.</text>
</comment>
<dbReference type="Pfam" id="PF25762">
    <property type="entry name" value="HAUS1"/>
    <property type="match status" value="1"/>
</dbReference>
<keyword evidence="9" id="KW-0131">Cell cycle</keyword>
<dbReference type="Proteomes" id="UP000019484">
    <property type="component" value="Unassembled WGS sequence"/>
</dbReference>
<evidence type="ECO:0000256" key="4">
    <source>
        <dbReference type="ARBA" id="ARBA00022618"/>
    </source>
</evidence>
<evidence type="ECO:0000256" key="11">
    <source>
        <dbReference type="SAM" id="MobiDB-lite"/>
    </source>
</evidence>
<evidence type="ECO:0000256" key="2">
    <source>
        <dbReference type="ARBA" id="ARBA00005479"/>
    </source>
</evidence>
<feature type="coiled-coil region" evidence="10">
    <location>
        <begin position="351"/>
        <end position="378"/>
    </location>
</feature>
<dbReference type="AlphaFoldDB" id="W9ZJM3"/>
<name>W9ZJM3_9EURO</name>
<dbReference type="GO" id="GO:0070652">
    <property type="term" value="C:HAUS complex"/>
    <property type="evidence" value="ECO:0007669"/>
    <property type="project" value="InterPro"/>
</dbReference>
<feature type="compositionally biased region" description="Basic and acidic residues" evidence="11">
    <location>
        <begin position="82"/>
        <end position="98"/>
    </location>
</feature>
<keyword evidence="13" id="KW-1185">Reference proteome</keyword>
<dbReference type="PANTHER" id="PTHR31570">
    <property type="entry name" value="HAUS AUGMIN-LIKE COMPLEX SUBUNIT 1"/>
    <property type="match status" value="1"/>
</dbReference>
<evidence type="ECO:0000256" key="3">
    <source>
        <dbReference type="ARBA" id="ARBA00022490"/>
    </source>
</evidence>
<dbReference type="RefSeq" id="XP_007722218.1">
    <property type="nucleotide sequence ID" value="XM_007724028.1"/>
</dbReference>
<evidence type="ECO:0000313" key="12">
    <source>
        <dbReference type="EMBL" id="EXJ94724.1"/>
    </source>
</evidence>
<feature type="compositionally biased region" description="Low complexity" evidence="11">
    <location>
        <begin position="245"/>
        <end position="264"/>
    </location>
</feature>
<evidence type="ECO:0000256" key="7">
    <source>
        <dbReference type="ARBA" id="ARBA00023054"/>
    </source>
</evidence>
<accession>W9ZJM3</accession>
<comment type="subcellular location">
    <subcellularLocation>
        <location evidence="1">Cytoplasm</location>
        <location evidence="1">Cytoskeleton</location>
        <location evidence="1">Spindle</location>
    </subcellularLocation>
</comment>
<dbReference type="HOGENOM" id="CLU_068908_0_0_1"/>
<dbReference type="PANTHER" id="PTHR31570:SF1">
    <property type="entry name" value="HAUS AUGMIN-LIKE COMPLEX SUBUNIT 1"/>
    <property type="match status" value="1"/>
</dbReference>